<organism evidence="5 6">
    <name type="scientific">Morus notabilis</name>
    <dbReference type="NCBI Taxonomy" id="981085"/>
    <lineage>
        <taxon>Eukaryota</taxon>
        <taxon>Viridiplantae</taxon>
        <taxon>Streptophyta</taxon>
        <taxon>Embryophyta</taxon>
        <taxon>Tracheophyta</taxon>
        <taxon>Spermatophyta</taxon>
        <taxon>Magnoliopsida</taxon>
        <taxon>eudicotyledons</taxon>
        <taxon>Gunneridae</taxon>
        <taxon>Pentapetalae</taxon>
        <taxon>rosids</taxon>
        <taxon>fabids</taxon>
        <taxon>Rosales</taxon>
        <taxon>Moraceae</taxon>
        <taxon>Moreae</taxon>
        <taxon>Morus</taxon>
    </lineage>
</organism>
<dbReference type="GO" id="GO:0003723">
    <property type="term" value="F:RNA binding"/>
    <property type="evidence" value="ECO:0007669"/>
    <property type="project" value="InterPro"/>
</dbReference>
<reference evidence="6" key="1">
    <citation type="submission" date="2013-01" db="EMBL/GenBank/DDBJ databases">
        <title>Draft Genome Sequence of a Mulberry Tree, Morus notabilis C.K. Schneid.</title>
        <authorList>
            <person name="He N."/>
            <person name="Zhao S."/>
        </authorList>
    </citation>
    <scope>NUCLEOTIDE SEQUENCE</scope>
</reference>
<dbReference type="PANTHER" id="PTHR47926">
    <property type="entry name" value="PENTATRICOPEPTIDE REPEAT-CONTAINING PROTEIN"/>
    <property type="match status" value="1"/>
</dbReference>
<dbReference type="FunFam" id="1.25.40.10:FF:000344">
    <property type="entry name" value="Pentatricopeptide repeat-containing protein"/>
    <property type="match status" value="1"/>
</dbReference>
<feature type="repeat" description="PPR" evidence="3">
    <location>
        <begin position="220"/>
        <end position="254"/>
    </location>
</feature>
<evidence type="ECO:0000256" key="3">
    <source>
        <dbReference type="PROSITE-ProRule" id="PRU00708"/>
    </source>
</evidence>
<dbReference type="Pfam" id="PF14432">
    <property type="entry name" value="DYW_deaminase"/>
    <property type="match status" value="1"/>
</dbReference>
<dbReference type="InterPro" id="IPR046960">
    <property type="entry name" value="PPR_At4g14850-like_plant"/>
</dbReference>
<comment type="similarity">
    <text evidence="1">Belongs to the PPR family. PCMP-H subfamily.</text>
</comment>
<proteinExistence type="inferred from homology"/>
<evidence type="ECO:0000313" key="5">
    <source>
        <dbReference type="EMBL" id="EXB39656.1"/>
    </source>
</evidence>
<dbReference type="SUPFAM" id="SSF48452">
    <property type="entry name" value="TPR-like"/>
    <property type="match status" value="1"/>
</dbReference>
<dbReference type="EMBL" id="KE343728">
    <property type="protein sequence ID" value="EXB39656.1"/>
    <property type="molecule type" value="Genomic_DNA"/>
</dbReference>
<dbReference type="InterPro" id="IPR046848">
    <property type="entry name" value="E_motif"/>
</dbReference>
<evidence type="ECO:0000259" key="4">
    <source>
        <dbReference type="Pfam" id="PF14432"/>
    </source>
</evidence>
<dbReference type="Pfam" id="PF12854">
    <property type="entry name" value="PPR_1"/>
    <property type="match status" value="1"/>
</dbReference>
<accession>W9QL18</accession>
<dbReference type="PROSITE" id="PS51375">
    <property type="entry name" value="PPR"/>
    <property type="match status" value="5"/>
</dbReference>
<dbReference type="InterPro" id="IPR032867">
    <property type="entry name" value="DYW_dom"/>
</dbReference>
<feature type="repeat" description="PPR" evidence="3">
    <location>
        <begin position="392"/>
        <end position="422"/>
    </location>
</feature>
<feature type="domain" description="DYW" evidence="4">
    <location>
        <begin position="536"/>
        <end position="628"/>
    </location>
</feature>
<dbReference type="GO" id="GO:0009451">
    <property type="term" value="P:RNA modification"/>
    <property type="evidence" value="ECO:0007669"/>
    <property type="project" value="InterPro"/>
</dbReference>
<dbReference type="PANTHER" id="PTHR47926:SF452">
    <property type="entry name" value="PENTATRICOPEPTIDE REPEAT-CONTAINING PROTEIN"/>
    <property type="match status" value="1"/>
</dbReference>
<dbReference type="InterPro" id="IPR002885">
    <property type="entry name" value="PPR_rpt"/>
</dbReference>
<dbReference type="eggNOG" id="KOG4197">
    <property type="taxonomic scope" value="Eukaryota"/>
</dbReference>
<dbReference type="Gene3D" id="1.25.40.10">
    <property type="entry name" value="Tetratricopeptide repeat domain"/>
    <property type="match status" value="4"/>
</dbReference>
<dbReference type="Pfam" id="PF20431">
    <property type="entry name" value="E_motif"/>
    <property type="match status" value="1"/>
</dbReference>
<dbReference type="Pfam" id="PF01535">
    <property type="entry name" value="PPR"/>
    <property type="match status" value="3"/>
</dbReference>
<dbReference type="OrthoDB" id="185373at2759"/>
<evidence type="ECO:0000313" key="6">
    <source>
        <dbReference type="Proteomes" id="UP000030645"/>
    </source>
</evidence>
<dbReference type="FunFam" id="1.25.40.10:FF:001050">
    <property type="entry name" value="Pentatricopeptide repeat-containing protein At2g33760"/>
    <property type="match status" value="1"/>
</dbReference>
<dbReference type="AlphaFoldDB" id="W9QL18"/>
<feature type="repeat" description="PPR" evidence="3">
    <location>
        <begin position="356"/>
        <end position="391"/>
    </location>
</feature>
<sequence length="628" mass="71007">MLKLKLKLRKQHRFSRSSHENLPFFRLASTAATMADSDALAPKSTSQTSPFSRPLEPRHVISALLLSRSVSQVKEIYAKVVVNGMLQNVTIANKLLYIYAQHKAVGDDYALFRSVEESDSVTWSVILGGFSKVGDFVGLFGIFRMLIQNGVRPDNYTLPFVIRVCRDMVNFVNGKIVHGIVVKYGLEFNRFVGSALVDMYAKCGVIEGARKLFDEMPRRDLVTWTVMIRAYTECGNAYESLGLFDLMMEERVILDKFATVTVISACAKLGAMNKARLVHDYVRRKKFPLDVVLGTAMIDMYLKCGCIDSARDVFVGMVERNVVSWSTMIAAYGHHGRGREAIDEFYMMLRSGTLPNAITFVSLLYACSHAGLIEEGLRFFSSMWEEYSVRPDVRHYTCMVDLLGRAGRVDEAFGLVESMTVEKDEGLWCALLGACRIHGHVEMAEKVANSLLQLQPHYAGYYVLLSNVYARAGRWEDVAKIRNLLARSRLKKFPGWTWIEVDNKIYQFSSGDETHPRSKEIYGMLKNLNERLVWAGYVPDTSFVLQDVDEEGKVRRLSAHSEKLAIAFALVATPDETPIRLTKNLRVCGDCHTFSKFVSAITQRVIVLRDANRFHCFKEGVCSCGDYW</sequence>
<gene>
    <name evidence="5" type="ORF">L484_017129</name>
</gene>
<evidence type="ECO:0000256" key="1">
    <source>
        <dbReference type="ARBA" id="ARBA00006643"/>
    </source>
</evidence>
<feature type="repeat" description="PPR" evidence="3">
    <location>
        <begin position="119"/>
        <end position="153"/>
    </location>
</feature>
<feature type="repeat" description="PPR" evidence="3">
    <location>
        <begin position="321"/>
        <end position="355"/>
    </location>
</feature>
<evidence type="ECO:0000256" key="2">
    <source>
        <dbReference type="ARBA" id="ARBA00022737"/>
    </source>
</evidence>
<protein>
    <recommendedName>
        <fullName evidence="4">DYW domain-containing protein</fullName>
    </recommendedName>
</protein>
<dbReference type="FunFam" id="1.25.40.10:FF:000231">
    <property type="entry name" value="Pentatricopeptide repeat-containing protein chloroplastic"/>
    <property type="match status" value="1"/>
</dbReference>
<name>W9QL18_9ROSA</name>
<dbReference type="KEGG" id="mnt:21400149"/>
<dbReference type="Pfam" id="PF13041">
    <property type="entry name" value="PPR_2"/>
    <property type="match status" value="1"/>
</dbReference>
<dbReference type="GO" id="GO:0008270">
    <property type="term" value="F:zinc ion binding"/>
    <property type="evidence" value="ECO:0007669"/>
    <property type="project" value="InterPro"/>
</dbReference>
<dbReference type="GO" id="GO:0031425">
    <property type="term" value="P:chloroplast RNA processing"/>
    <property type="evidence" value="ECO:0007669"/>
    <property type="project" value="UniProtKB-ARBA"/>
</dbReference>
<keyword evidence="2" id="KW-0677">Repeat</keyword>
<dbReference type="Proteomes" id="UP000030645">
    <property type="component" value="Unassembled WGS sequence"/>
</dbReference>
<dbReference type="InterPro" id="IPR011990">
    <property type="entry name" value="TPR-like_helical_dom_sf"/>
</dbReference>
<keyword evidence="6" id="KW-1185">Reference proteome</keyword>
<dbReference type="NCBIfam" id="TIGR00756">
    <property type="entry name" value="PPR"/>
    <property type="match status" value="7"/>
</dbReference>